<dbReference type="PANTHER" id="PTHR33204">
    <property type="entry name" value="TRANSCRIPTIONAL REGULATOR, MARR FAMILY"/>
    <property type="match status" value="1"/>
</dbReference>
<dbReference type="RefSeq" id="WP_095134919.1">
    <property type="nucleotide sequence ID" value="NZ_NIBG01000019.1"/>
</dbReference>
<evidence type="ECO:0000256" key="1">
    <source>
        <dbReference type="ARBA" id="ARBA00023015"/>
    </source>
</evidence>
<comment type="caution">
    <text evidence="5">The sequence shown here is derived from an EMBL/GenBank/DDBJ whole genome shotgun (WGS) entry which is preliminary data.</text>
</comment>
<keyword evidence="3" id="KW-0804">Transcription</keyword>
<dbReference type="PANTHER" id="PTHR33204:SF29">
    <property type="entry name" value="TRANSCRIPTIONAL REGULATOR"/>
    <property type="match status" value="1"/>
</dbReference>
<dbReference type="Pfam" id="PF01638">
    <property type="entry name" value="HxlR"/>
    <property type="match status" value="1"/>
</dbReference>
<dbReference type="OrthoDB" id="9791143at2"/>
<dbReference type="InterPro" id="IPR036390">
    <property type="entry name" value="WH_DNA-bd_sf"/>
</dbReference>
<proteinExistence type="predicted"/>
<dbReference type="Gene3D" id="1.10.10.10">
    <property type="entry name" value="Winged helix-like DNA-binding domain superfamily/Winged helix DNA-binding domain"/>
    <property type="match status" value="1"/>
</dbReference>
<evidence type="ECO:0000256" key="3">
    <source>
        <dbReference type="ARBA" id="ARBA00023163"/>
    </source>
</evidence>
<reference evidence="5 6" key="1">
    <citation type="submission" date="2017-06" db="EMBL/GenBank/DDBJ databases">
        <title>Draft genome sequence of anaerobic fermentative bacterium Anaeromicrobium sediminis DY2726D isolated from West Pacific Ocean sediments.</title>
        <authorList>
            <person name="Zeng X."/>
        </authorList>
    </citation>
    <scope>NUCLEOTIDE SEQUENCE [LARGE SCALE GENOMIC DNA]</scope>
    <source>
        <strain evidence="5 6">DY2726D</strain>
    </source>
</reference>
<evidence type="ECO:0000313" key="5">
    <source>
        <dbReference type="EMBL" id="PAB58166.1"/>
    </source>
</evidence>
<keyword evidence="1" id="KW-0805">Transcription regulation</keyword>
<evidence type="ECO:0000259" key="4">
    <source>
        <dbReference type="PROSITE" id="PS51118"/>
    </source>
</evidence>
<keyword evidence="6" id="KW-1185">Reference proteome</keyword>
<dbReference type="SUPFAM" id="SSF46785">
    <property type="entry name" value="Winged helix' DNA-binding domain"/>
    <property type="match status" value="1"/>
</dbReference>
<organism evidence="5 6">
    <name type="scientific">Anaeromicrobium sediminis</name>
    <dbReference type="NCBI Taxonomy" id="1478221"/>
    <lineage>
        <taxon>Bacteria</taxon>
        <taxon>Bacillati</taxon>
        <taxon>Bacillota</taxon>
        <taxon>Clostridia</taxon>
        <taxon>Peptostreptococcales</taxon>
        <taxon>Thermotaleaceae</taxon>
        <taxon>Anaeromicrobium</taxon>
    </lineage>
</organism>
<dbReference type="AlphaFoldDB" id="A0A267MF42"/>
<sequence length="118" mass="13599">MNDKGTGNKNMNNCPLTYALNLIGGKWRLPIIWALSQNNTLRYNELKRKVDGITNMMLSQSLKEMENHGLVNRKQFMEIPPRVEYSLTEEGKDLIPALESLAKWGKGMKNKEMDRCNK</sequence>
<protein>
    <submittedName>
        <fullName evidence="5">Transcriptional regulator</fullName>
    </submittedName>
</protein>
<dbReference type="InterPro" id="IPR036388">
    <property type="entry name" value="WH-like_DNA-bd_sf"/>
</dbReference>
<feature type="domain" description="HTH hxlR-type" evidence="4">
    <location>
        <begin position="14"/>
        <end position="113"/>
    </location>
</feature>
<evidence type="ECO:0000256" key="2">
    <source>
        <dbReference type="ARBA" id="ARBA00023125"/>
    </source>
</evidence>
<keyword evidence="2" id="KW-0238">DNA-binding</keyword>
<gene>
    <name evidence="5" type="ORF">CCE28_16970</name>
</gene>
<accession>A0A267MF42</accession>
<dbReference type="GO" id="GO:0003677">
    <property type="term" value="F:DNA binding"/>
    <property type="evidence" value="ECO:0007669"/>
    <property type="project" value="UniProtKB-KW"/>
</dbReference>
<evidence type="ECO:0000313" key="6">
    <source>
        <dbReference type="Proteomes" id="UP000216024"/>
    </source>
</evidence>
<dbReference type="EMBL" id="NIBG01000019">
    <property type="protein sequence ID" value="PAB58166.1"/>
    <property type="molecule type" value="Genomic_DNA"/>
</dbReference>
<name>A0A267MF42_9FIRM</name>
<dbReference type="InterPro" id="IPR002577">
    <property type="entry name" value="HTH_HxlR"/>
</dbReference>
<dbReference type="PROSITE" id="PS51118">
    <property type="entry name" value="HTH_HXLR"/>
    <property type="match status" value="1"/>
</dbReference>
<dbReference type="Proteomes" id="UP000216024">
    <property type="component" value="Unassembled WGS sequence"/>
</dbReference>